<accession>F4KQS2</accession>
<dbReference type="Gene3D" id="1.10.287.1260">
    <property type="match status" value="1"/>
</dbReference>
<dbReference type="InterPro" id="IPR006685">
    <property type="entry name" value="MscS_channel_2nd"/>
</dbReference>
<feature type="transmembrane region" description="Helical" evidence="7">
    <location>
        <begin position="167"/>
        <end position="184"/>
    </location>
</feature>
<evidence type="ECO:0000259" key="9">
    <source>
        <dbReference type="Pfam" id="PF21082"/>
    </source>
</evidence>
<name>F4KQS2_HALH1</name>
<keyword evidence="4 7" id="KW-0812">Transmembrane</keyword>
<feature type="transmembrane region" description="Helical" evidence="7">
    <location>
        <begin position="204"/>
        <end position="229"/>
    </location>
</feature>
<dbReference type="Gene3D" id="3.30.70.100">
    <property type="match status" value="1"/>
</dbReference>
<evidence type="ECO:0000256" key="2">
    <source>
        <dbReference type="ARBA" id="ARBA00008017"/>
    </source>
</evidence>
<dbReference type="eggNOG" id="COG3264">
    <property type="taxonomic scope" value="Bacteria"/>
</dbReference>
<comment type="subcellular location">
    <subcellularLocation>
        <location evidence="1">Cell membrane</location>
        <topology evidence="1">Multi-pass membrane protein</topology>
    </subcellularLocation>
</comment>
<dbReference type="Pfam" id="PF21082">
    <property type="entry name" value="MS_channel_3rd"/>
    <property type="match status" value="1"/>
</dbReference>
<dbReference type="InterPro" id="IPR049278">
    <property type="entry name" value="MS_channel_C"/>
</dbReference>
<dbReference type="Proteomes" id="UP000008461">
    <property type="component" value="Chromosome"/>
</dbReference>
<keyword evidence="11" id="KW-1185">Reference proteome</keyword>
<keyword evidence="3" id="KW-1003">Cell membrane</keyword>
<organism evidence="10 11">
    <name type="scientific">Haliscomenobacter hydrossis (strain ATCC 27775 / DSM 1100 / LMG 10767 / O)</name>
    <dbReference type="NCBI Taxonomy" id="760192"/>
    <lineage>
        <taxon>Bacteria</taxon>
        <taxon>Pseudomonadati</taxon>
        <taxon>Bacteroidota</taxon>
        <taxon>Saprospiria</taxon>
        <taxon>Saprospirales</taxon>
        <taxon>Haliscomenobacteraceae</taxon>
        <taxon>Haliscomenobacter</taxon>
    </lineage>
</organism>
<proteinExistence type="inferred from homology"/>
<evidence type="ECO:0000256" key="5">
    <source>
        <dbReference type="ARBA" id="ARBA00022989"/>
    </source>
</evidence>
<dbReference type="PANTHER" id="PTHR30347">
    <property type="entry name" value="POTASSIUM CHANNEL RELATED"/>
    <property type="match status" value="1"/>
</dbReference>
<keyword evidence="5 7" id="KW-1133">Transmembrane helix</keyword>
<dbReference type="SUPFAM" id="SSF82689">
    <property type="entry name" value="Mechanosensitive channel protein MscS (YggB), C-terminal domain"/>
    <property type="match status" value="1"/>
</dbReference>
<comment type="similarity">
    <text evidence="2">Belongs to the MscS (TC 1.A.23) family.</text>
</comment>
<reference evidence="10 11" key="1">
    <citation type="journal article" date="2011" name="Stand. Genomic Sci.">
        <title>Complete genome sequence of Haliscomenobacter hydrossis type strain (O).</title>
        <authorList>
            <consortium name="US DOE Joint Genome Institute (JGI-PGF)"/>
            <person name="Daligault H."/>
            <person name="Lapidus A."/>
            <person name="Zeytun A."/>
            <person name="Nolan M."/>
            <person name="Lucas S."/>
            <person name="Del Rio T.G."/>
            <person name="Tice H."/>
            <person name="Cheng J.F."/>
            <person name="Tapia R."/>
            <person name="Han C."/>
            <person name="Goodwin L."/>
            <person name="Pitluck S."/>
            <person name="Liolios K."/>
            <person name="Pagani I."/>
            <person name="Ivanova N."/>
            <person name="Huntemann M."/>
            <person name="Mavromatis K."/>
            <person name="Mikhailova N."/>
            <person name="Pati A."/>
            <person name="Chen A."/>
            <person name="Palaniappan K."/>
            <person name="Land M."/>
            <person name="Hauser L."/>
            <person name="Brambilla E.M."/>
            <person name="Rohde M."/>
            <person name="Verbarg S."/>
            <person name="Goker M."/>
            <person name="Bristow J."/>
            <person name="Eisen J.A."/>
            <person name="Markowitz V."/>
            <person name="Hugenholtz P."/>
            <person name="Kyrpides N.C."/>
            <person name="Klenk H.P."/>
            <person name="Woyke T."/>
        </authorList>
    </citation>
    <scope>NUCLEOTIDE SEQUENCE [LARGE SCALE GENOMIC DNA]</scope>
    <source>
        <strain evidence="11">ATCC 27775 / DSM 1100 / LMG 10767 / O</strain>
    </source>
</reference>
<protein>
    <submittedName>
        <fullName evidence="10">MscS Mechanosensitive ion channel</fullName>
    </submittedName>
</protein>
<dbReference type="GO" id="GO:0005886">
    <property type="term" value="C:plasma membrane"/>
    <property type="evidence" value="ECO:0007669"/>
    <property type="project" value="UniProtKB-SubCell"/>
</dbReference>
<evidence type="ECO:0000256" key="1">
    <source>
        <dbReference type="ARBA" id="ARBA00004651"/>
    </source>
</evidence>
<evidence type="ECO:0000256" key="3">
    <source>
        <dbReference type="ARBA" id="ARBA00022475"/>
    </source>
</evidence>
<dbReference type="PANTHER" id="PTHR30347:SF1">
    <property type="entry name" value="MECHANOSENSITIVE CHANNEL MSCK"/>
    <property type="match status" value="1"/>
</dbReference>
<dbReference type="InterPro" id="IPR011014">
    <property type="entry name" value="MscS_channel_TM-2"/>
</dbReference>
<evidence type="ECO:0000313" key="11">
    <source>
        <dbReference type="Proteomes" id="UP000008461"/>
    </source>
</evidence>
<evidence type="ECO:0000259" key="8">
    <source>
        <dbReference type="Pfam" id="PF00924"/>
    </source>
</evidence>
<feature type="domain" description="Mechanosensitive ion channel MscS" evidence="8">
    <location>
        <begin position="291"/>
        <end position="357"/>
    </location>
</feature>
<dbReference type="InterPro" id="IPR052702">
    <property type="entry name" value="MscS-like_channel"/>
</dbReference>
<gene>
    <name evidence="10" type="ordered locus">Halhy_3184</name>
</gene>
<dbReference type="Pfam" id="PF00924">
    <property type="entry name" value="MS_channel_2nd"/>
    <property type="match status" value="1"/>
</dbReference>
<dbReference type="HOGENOM" id="CLU_588962_0_0_10"/>
<dbReference type="InterPro" id="IPR010920">
    <property type="entry name" value="LSM_dom_sf"/>
</dbReference>
<feature type="transmembrane region" description="Helical" evidence="7">
    <location>
        <begin position="78"/>
        <end position="93"/>
    </location>
</feature>
<evidence type="ECO:0000256" key="4">
    <source>
        <dbReference type="ARBA" id="ARBA00022692"/>
    </source>
</evidence>
<keyword evidence="6 7" id="KW-0472">Membrane</keyword>
<dbReference type="STRING" id="760192.Halhy_3184"/>
<dbReference type="SUPFAM" id="SSF82861">
    <property type="entry name" value="Mechanosensitive channel protein MscS (YggB), transmembrane region"/>
    <property type="match status" value="1"/>
</dbReference>
<dbReference type="AlphaFoldDB" id="F4KQS2"/>
<reference key="2">
    <citation type="submission" date="2011-04" db="EMBL/GenBank/DDBJ databases">
        <title>Complete sequence of chromosome of Haliscomenobacter hydrossis DSM 1100.</title>
        <authorList>
            <consortium name="US DOE Joint Genome Institute (JGI-PGF)"/>
            <person name="Lucas S."/>
            <person name="Han J."/>
            <person name="Lapidus A."/>
            <person name="Bruce D."/>
            <person name="Goodwin L."/>
            <person name="Pitluck S."/>
            <person name="Peters L."/>
            <person name="Kyrpides N."/>
            <person name="Mavromatis K."/>
            <person name="Ivanova N."/>
            <person name="Ovchinnikova G."/>
            <person name="Pagani I."/>
            <person name="Daligault H."/>
            <person name="Detter J.C."/>
            <person name="Han C."/>
            <person name="Land M."/>
            <person name="Hauser L."/>
            <person name="Markowitz V."/>
            <person name="Cheng J.-F."/>
            <person name="Hugenholtz P."/>
            <person name="Woyke T."/>
            <person name="Wu D."/>
            <person name="Verbarg S."/>
            <person name="Frueling A."/>
            <person name="Brambilla E."/>
            <person name="Klenk H.-P."/>
            <person name="Eisen J.A."/>
        </authorList>
    </citation>
    <scope>NUCLEOTIDE SEQUENCE</scope>
    <source>
        <strain>DSM 1100</strain>
    </source>
</reference>
<dbReference type="InterPro" id="IPR011066">
    <property type="entry name" value="MscS_channel_C_sf"/>
</dbReference>
<feature type="transmembrane region" description="Helical" evidence="7">
    <location>
        <begin position="113"/>
        <end position="135"/>
    </location>
</feature>
<feature type="transmembrane region" description="Helical" evidence="7">
    <location>
        <begin position="272"/>
        <end position="288"/>
    </location>
</feature>
<dbReference type="Gene3D" id="2.30.30.60">
    <property type="match status" value="1"/>
</dbReference>
<sequence length="464" mass="53406">MFLKSNTCVELTNMENFWSKILFQIGSFQISGGQLTLGILLVLGLLILDWLVLFWILPKLFRRFQVEQARRRQVRRRFQPLFLYGIVLSWMWVSKMDHTLYEDHIRRINVSTLIQGLMLWQIAFIVDLILGRVILRGFFKAQENLKNPILMGGTSGLQRTWNTSNRYIKYAVYVVTCLFLLRLFNTDFTFFEGKIGKNLYALRISNVLGAALVILLAQLVIWIIVHLFLGNFYRRRNVNIGSQFAFNQLVNYLIYFVAGLIALHFVGVNITVIAGGTVALLVGVGIGLQQTFNDFFSGILLLFERSIEVGDWVEIDGLVGKVRRIGPRTSVVQTRDNRSVIVPNSKLVIDNVTNWSHGDDLARFQVEVGVAYGADTQLVMKLLKEVAQNHPKVLPTPEVSARLVLFGHSSLDFEVYFWSNEFMRIEDVKSDIRLGIEQKFRENKIEIPYTQTDVWVRNWQKEGS</sequence>
<feature type="transmembrane region" description="Helical" evidence="7">
    <location>
        <begin position="35"/>
        <end position="57"/>
    </location>
</feature>
<dbReference type="GO" id="GO:0008381">
    <property type="term" value="F:mechanosensitive monoatomic ion channel activity"/>
    <property type="evidence" value="ECO:0007669"/>
    <property type="project" value="UniProtKB-ARBA"/>
</dbReference>
<dbReference type="InterPro" id="IPR023408">
    <property type="entry name" value="MscS_beta-dom_sf"/>
</dbReference>
<feature type="domain" description="Mechanosensitive ion channel MscS C-terminal" evidence="9">
    <location>
        <begin position="366"/>
        <end position="447"/>
    </location>
</feature>
<dbReference type="EMBL" id="CP002691">
    <property type="protein sequence ID" value="AEE51045.1"/>
    <property type="molecule type" value="Genomic_DNA"/>
</dbReference>
<evidence type="ECO:0000256" key="7">
    <source>
        <dbReference type="SAM" id="Phobius"/>
    </source>
</evidence>
<dbReference type="SUPFAM" id="SSF50182">
    <property type="entry name" value="Sm-like ribonucleoproteins"/>
    <property type="match status" value="1"/>
</dbReference>
<dbReference type="KEGG" id="hhy:Halhy_3184"/>
<evidence type="ECO:0000256" key="6">
    <source>
        <dbReference type="ARBA" id="ARBA00023136"/>
    </source>
</evidence>
<feature type="transmembrane region" description="Helical" evidence="7">
    <location>
        <begin position="249"/>
        <end position="266"/>
    </location>
</feature>
<evidence type="ECO:0000313" key="10">
    <source>
        <dbReference type="EMBL" id="AEE51045.1"/>
    </source>
</evidence>